<dbReference type="Gene3D" id="3.40.50.11860">
    <property type="entry name" value="Diphthamide synthesis DPH1/DPH2 domain 3"/>
    <property type="match status" value="1"/>
</dbReference>
<accession>A0A2R6B1U8</accession>
<keyword evidence="4 10" id="KW-0808">Transferase</keyword>
<dbReference type="Pfam" id="PF01866">
    <property type="entry name" value="Diphthamide_syn"/>
    <property type="match status" value="1"/>
</dbReference>
<evidence type="ECO:0000256" key="5">
    <source>
        <dbReference type="ARBA" id="ARBA00022691"/>
    </source>
</evidence>
<evidence type="ECO:0000313" key="12">
    <source>
        <dbReference type="Proteomes" id="UP000240322"/>
    </source>
</evidence>
<proteinExistence type="inferred from homology"/>
<evidence type="ECO:0000313" key="11">
    <source>
        <dbReference type="EMBL" id="PSN92627.1"/>
    </source>
</evidence>
<dbReference type="GO" id="GO:0090560">
    <property type="term" value="F:2-(3-amino-3-carboxypropyl)histidine synthase activity"/>
    <property type="evidence" value="ECO:0007669"/>
    <property type="project" value="UniProtKB-UniRule"/>
</dbReference>
<keyword evidence="7 10" id="KW-0408">Iron</keyword>
<comment type="caution">
    <text evidence="11">The sequence shown here is derived from an EMBL/GenBank/DDBJ whole genome shotgun (WGS) entry which is preliminary data.</text>
</comment>
<dbReference type="PANTHER" id="PTHR10762:SF1">
    <property type="entry name" value="2-(3-AMINO-3-CARBOXYPROPYL)HISTIDINE SYNTHASE SUBUNIT 1"/>
    <property type="match status" value="1"/>
</dbReference>
<name>A0A2R6B1U8_9ARCH</name>
<evidence type="ECO:0000256" key="8">
    <source>
        <dbReference type="ARBA" id="ARBA00023014"/>
    </source>
</evidence>
<comment type="cofactor">
    <cofactor evidence="1 10">
        <name>[4Fe-4S] cluster</name>
        <dbReference type="ChEBI" id="CHEBI:49883"/>
    </cofactor>
</comment>
<dbReference type="Proteomes" id="UP000240322">
    <property type="component" value="Unassembled WGS sequence"/>
</dbReference>
<dbReference type="PIRSF" id="PIRSF004967">
    <property type="entry name" value="DPH1"/>
    <property type="match status" value="1"/>
</dbReference>
<dbReference type="EC" id="2.5.1.108" evidence="3 10"/>
<comment type="similarity">
    <text evidence="10">Belongs to the DPH1/DPH2 family.</text>
</comment>
<evidence type="ECO:0000256" key="4">
    <source>
        <dbReference type="ARBA" id="ARBA00022679"/>
    </source>
</evidence>
<organism evidence="11 12">
    <name type="scientific">Candidatus Marsarchaeota G2 archaeon OSP_D</name>
    <dbReference type="NCBI Taxonomy" id="1978157"/>
    <lineage>
        <taxon>Archaea</taxon>
        <taxon>Candidatus Marsarchaeota</taxon>
        <taxon>Candidatus Marsarchaeota group 2</taxon>
    </lineage>
</organism>
<evidence type="ECO:0000256" key="7">
    <source>
        <dbReference type="ARBA" id="ARBA00023004"/>
    </source>
</evidence>
<dbReference type="GO" id="GO:0051539">
    <property type="term" value="F:4 iron, 4 sulfur cluster binding"/>
    <property type="evidence" value="ECO:0007669"/>
    <property type="project" value="UniProtKB-UniRule"/>
</dbReference>
<evidence type="ECO:0000256" key="3">
    <source>
        <dbReference type="ARBA" id="ARBA00012221"/>
    </source>
</evidence>
<protein>
    <recommendedName>
        <fullName evidence="3 10">2-(3-amino-3-carboxypropyl)histidine synthase</fullName>
        <ecNumber evidence="3 10">2.5.1.108</ecNumber>
    </recommendedName>
</protein>
<dbReference type="GO" id="GO:0017183">
    <property type="term" value="P:protein histidyl modification to diphthamide"/>
    <property type="evidence" value="ECO:0007669"/>
    <property type="project" value="UniProtKB-UniRule"/>
</dbReference>
<dbReference type="UniPathway" id="UPA00559"/>
<dbReference type="PANTHER" id="PTHR10762">
    <property type="entry name" value="DIPHTHAMIDE BIOSYNTHESIS PROTEIN"/>
    <property type="match status" value="1"/>
</dbReference>
<evidence type="ECO:0000256" key="6">
    <source>
        <dbReference type="ARBA" id="ARBA00022723"/>
    </source>
</evidence>
<evidence type="ECO:0000256" key="2">
    <source>
        <dbReference type="ARBA" id="ARBA00005156"/>
    </source>
</evidence>
<keyword evidence="6 10" id="KW-0479">Metal-binding</keyword>
<comment type="pathway">
    <text evidence="2 10">Protein modification; peptidyl-diphthamide biosynthesis.</text>
</comment>
<reference evidence="11 12" key="1">
    <citation type="submission" date="2017-04" db="EMBL/GenBank/DDBJ databases">
        <title>Novel microbial lineages endemic to geothermal iron-oxide mats fill important gaps in the evolutionary history of Archaea.</title>
        <authorList>
            <person name="Jay Z.J."/>
            <person name="Beam J.P."/>
            <person name="Dlakic M."/>
            <person name="Rusch D.B."/>
            <person name="Kozubal M.A."/>
            <person name="Inskeep W.P."/>
        </authorList>
    </citation>
    <scope>NUCLEOTIDE SEQUENCE [LARGE SCALE GENOMIC DNA]</scope>
    <source>
        <strain evidence="11">OSP_D</strain>
    </source>
</reference>
<keyword evidence="5 10" id="KW-0949">S-adenosyl-L-methionine</keyword>
<dbReference type="NCBIfam" id="TIGR00322">
    <property type="entry name" value="diphth2_R"/>
    <property type="match status" value="1"/>
</dbReference>
<dbReference type="EMBL" id="NEXE01000001">
    <property type="protein sequence ID" value="PSN92627.1"/>
    <property type="molecule type" value="Genomic_DNA"/>
</dbReference>
<dbReference type="SFLD" id="SFLDS00032">
    <property type="entry name" value="Radical_SAM_3-amino-3-carboxyp"/>
    <property type="match status" value="1"/>
</dbReference>
<keyword evidence="8 10" id="KW-0411">Iron-sulfur</keyword>
<dbReference type="InterPro" id="IPR016435">
    <property type="entry name" value="DPH1/DPH2"/>
</dbReference>
<dbReference type="Gene3D" id="3.40.50.11850">
    <property type="entry name" value="Diphthamide synthesis DPH1/DPH2 domain 2"/>
    <property type="match status" value="1"/>
</dbReference>
<sequence length="343" mass="38110">MACMQVNLAESPYDFELDRVIDWVRQNNFKKVLLQSAPGLIRYLPEIGCYIKQMTSADTVVDGRGRFGACDVYTNLTGFEAVVHFGHTGFINTSYPILYIPAFSKIDATKLFHKILDALSNMEKVGLSASVQHVNTLPTLYEYLARNGKKPFMGQPGKRCLYPGQVVGCDYLSAIRIDSKVDCHLIIAGGEFHAIGLALSVFKPVLHVEPYAGSVEWVSKSKVDRVNRIRGFAALTLQSAKKVALVDISLPGQHTSSLIEKLEVFLKRVKPTSQVNSFTTELLNDQFLLGLKELGYEVVVTAGCTRFATDDFDRSPIPIFEAREVYGLYLKGLNVDKGVFILQ</sequence>
<dbReference type="Gene3D" id="3.40.50.11840">
    <property type="entry name" value="Diphthamide synthesis DPH1/DPH2 domain 1"/>
    <property type="match status" value="1"/>
</dbReference>
<dbReference type="InterPro" id="IPR042265">
    <property type="entry name" value="DPH1/DPH2_3"/>
</dbReference>
<evidence type="ECO:0000256" key="1">
    <source>
        <dbReference type="ARBA" id="ARBA00001966"/>
    </source>
</evidence>
<dbReference type="GO" id="GO:0046872">
    <property type="term" value="F:metal ion binding"/>
    <property type="evidence" value="ECO:0007669"/>
    <property type="project" value="UniProtKB-KW"/>
</dbReference>
<keyword evidence="10" id="KW-0004">4Fe-4S</keyword>
<dbReference type="InterPro" id="IPR035435">
    <property type="entry name" value="DPH1/DPH2_euk_archaea"/>
</dbReference>
<gene>
    <name evidence="11" type="ORF">B9Q03_00095</name>
</gene>
<comment type="catalytic activity">
    <reaction evidence="9 10">
        <text>L-histidyl-[translation elongation factor 2] + S-adenosyl-L-methionine = 2-[(3S)-amino-3-carboxypropyl]-L-histidyl-[translation elongation factor 2] + S-methyl-5'-thioadenosine + H(+)</text>
        <dbReference type="Rhea" id="RHEA:36783"/>
        <dbReference type="Rhea" id="RHEA-COMP:9748"/>
        <dbReference type="Rhea" id="RHEA-COMP:9749"/>
        <dbReference type="ChEBI" id="CHEBI:15378"/>
        <dbReference type="ChEBI" id="CHEBI:17509"/>
        <dbReference type="ChEBI" id="CHEBI:29979"/>
        <dbReference type="ChEBI" id="CHEBI:59789"/>
        <dbReference type="ChEBI" id="CHEBI:73995"/>
        <dbReference type="EC" id="2.5.1.108"/>
    </reaction>
</comment>
<comment type="function">
    <text evidence="10">Catalyzes the first step of diphthamide biosynthesis, i.e. the transfer of the 3-amino-3-carboxypropyl group from S-adenosyl-L-methionine (SAM) to the C2 position of the imidazole ring of the target histidine residue in translation elongation factor 2 (EF-2).</text>
</comment>
<dbReference type="InterPro" id="IPR042263">
    <property type="entry name" value="DPH1/DPH2_1"/>
</dbReference>
<dbReference type="InterPro" id="IPR042264">
    <property type="entry name" value="DPH1/DPH2_2"/>
</dbReference>
<dbReference type="AlphaFoldDB" id="A0A2R6B1U8"/>
<evidence type="ECO:0000256" key="9">
    <source>
        <dbReference type="ARBA" id="ARBA00048403"/>
    </source>
</evidence>
<evidence type="ECO:0000256" key="10">
    <source>
        <dbReference type="PIRNR" id="PIRNR004967"/>
    </source>
</evidence>